<dbReference type="InterPro" id="IPR036940">
    <property type="entry name" value="PI3/4_kinase_cat_sf"/>
</dbReference>
<protein>
    <recommendedName>
        <fullName evidence="2">1-phosphatidylinositol 4-kinase</fullName>
        <ecNumber evidence="2">2.7.1.67</ecNumber>
    </recommendedName>
</protein>
<dbReference type="FunFam" id="3.30.1010.10:FF:000009">
    <property type="entry name" value="Phosphatidylinositol 4-kinase, catalytic, alpha"/>
    <property type="match status" value="1"/>
</dbReference>
<feature type="region of interest" description="Disordered" evidence="5">
    <location>
        <begin position="1"/>
        <end position="21"/>
    </location>
</feature>
<dbReference type="Gene3D" id="1.10.1070.11">
    <property type="entry name" value="Phosphatidylinositol 3-/4-kinase, catalytic domain"/>
    <property type="match status" value="1"/>
</dbReference>
<reference evidence="8" key="1">
    <citation type="journal article" date="2023" name="G3 (Bethesda)">
        <title>A reference genome for the long-term kleptoplast-retaining sea slug Elysia crispata morphotype clarki.</title>
        <authorList>
            <person name="Eastman K.E."/>
            <person name="Pendleton A.L."/>
            <person name="Shaikh M.A."/>
            <person name="Suttiyut T."/>
            <person name="Ogas R."/>
            <person name="Tomko P."/>
            <person name="Gavelis G."/>
            <person name="Widhalm J.R."/>
            <person name="Wisecaver J.H."/>
        </authorList>
    </citation>
    <scope>NUCLEOTIDE SEQUENCE</scope>
    <source>
        <strain evidence="8">ECLA1</strain>
    </source>
</reference>
<dbReference type="SUPFAM" id="SSF48371">
    <property type="entry name" value="ARM repeat"/>
    <property type="match status" value="1"/>
</dbReference>
<dbReference type="PANTHER" id="PTHR10048">
    <property type="entry name" value="PHOSPHATIDYLINOSITOL KINASE"/>
    <property type="match status" value="1"/>
</dbReference>
<evidence type="ECO:0000256" key="2">
    <source>
        <dbReference type="ARBA" id="ARBA00012169"/>
    </source>
</evidence>
<feature type="compositionally biased region" description="Basic and acidic residues" evidence="5">
    <location>
        <begin position="1"/>
        <end position="12"/>
    </location>
</feature>
<dbReference type="Proteomes" id="UP001283361">
    <property type="component" value="Unassembled WGS sequence"/>
</dbReference>
<dbReference type="EC" id="2.7.1.67" evidence="2"/>
<dbReference type="InterPro" id="IPR018936">
    <property type="entry name" value="PI3/4_kinase_CS"/>
</dbReference>
<dbReference type="FunFam" id="1.10.1070.11:FF:000005">
    <property type="entry name" value="Phosphatidylinositol 4-kinase, catalytic, alpha"/>
    <property type="match status" value="1"/>
</dbReference>
<feature type="domain" description="PI3K/PI4K catalytic" evidence="6">
    <location>
        <begin position="1987"/>
        <end position="2256"/>
    </location>
</feature>
<evidence type="ECO:0000313" key="8">
    <source>
        <dbReference type="EMBL" id="KAK3796328.1"/>
    </source>
</evidence>
<evidence type="ECO:0000259" key="6">
    <source>
        <dbReference type="PROSITE" id="PS50290"/>
    </source>
</evidence>
<dbReference type="GO" id="GO:0048015">
    <property type="term" value="P:phosphatidylinositol-mediated signaling"/>
    <property type="evidence" value="ECO:0007669"/>
    <property type="project" value="TreeGrafter"/>
</dbReference>
<dbReference type="SMART" id="SM00146">
    <property type="entry name" value="PI3Kc"/>
    <property type="match status" value="1"/>
</dbReference>
<sequence>MERGLGEGDRKTSNSHALSVTNENKMASGDIDYHARSLLQLARSLSAIKSAPWNQVSRLMSMCPNHNNFTGTLVLDGRGQSAIIALGVYLLESGLQHKDIILKYLLMILEKMPNSDWTDGPRGINKFNLPMAECFSFCLNTILCDVAFRLPEYKDKIIFAQLRVLDTMTSLCEQASGHVTGGSCFGLFSLHLKWSQPSPAQLGLGFLPHRCLFFAYSSMSVGFLLPEKLCLRQIPLLLGLARSMGRSSDEDLSLISHLLSVHETPPKSSTPSQGQHYNPYSSVYPYYASSGTANYSGRITIKGLDGNGLGSGTLSSRGGHFNTFRSILPRTLSTVFVQGDAASTSMGSTDAIGDGSGERKTSYRDRSPSPLDTSSRDISNSVGCHSITTSAGDSFPHTIYYNKIASSFTRTRPWGFEIIPEQDHLKFTEEQLDLILQVAKRLLKKRVLGGLDHVLKDVLTSLNGKMFRFPYKSFSETISVVILALMRDILEQEKDLSPSFMKEVQDFVKSLYMAGQAELQSKPSASSGMSVGGGEHKITEFNPYQLLVHANGACVDLLFWSIKEESEAENLCVKLTERISSNTERRLLLSHTPLLLASLEALGKMAVKFPTLSNAMVASLRDFLVSPSPILSKLNKYSISDGLGLQAGSSSGGGIRITVTDEEEKKEGPNTGKPGQGSIKSPKGRLLVTMENLRDNAIHNICRALKAGQQLDPECVPAFLASISNRLYRAELSDRLASGQTKSAEARWQHLQMVMKFIKPNSNHFRPVDVERESNLISTNTILTLGHLAVVLKNDKRLVESILQIFQQRFCSPPSQLDVLIVDQMGCMVMAGCTSICHEVLSMFAQISVESSSPYNVNEVDDKLRGFRLVSRAVINAFANIAANLNGEAEQLDLLSRLLELFIQLGLEAKRMNEKVSGPMKASSSAGNLGLHIPVIAVLLRRLPPMKEPNRRLHKLFRDFWQFSVVMGFTNENQGLWPPEWYEGVCLIATKSPLLTSKEHISKELLYNTALRNDTVAPNELTDLKNNISALLENAEVTAIINRLNFAQCTYLLSVYKLETLRVTHTSDPTAVYGIFDYLEDKFIFLDKLGMWNCIAAVTEKTFDKYMDVLDAKPKTEEKEKDIEAHAQFLLVKFNHTYKRVRLMADKFISKFVSRFPHLLWSGNFLRTMLDILQVVCTALDLDPHEDAPEIQIPGTPYKLRIMDNLVSREQVVKDYSARSSTILQEAMKWAPNTVRSHLIEYVLKMDLEAQKLLQHSGLAMATESVLSFAGYRGTVATTGTSSLDRRPRCVNSESSNFMANLSIRSRYLGEVNGMLDISDNPETVECKLCETLDKAFAKKDIMLAKQTMFRITALQITKQEVKRYLLQAICWAPVKFFNADIMQVAIMCWEWMLSARPEFTVQFLCLMTTAWQVCADMKLGIFAPDKPRADPLAKAEFQMLAPQPALVAPHNIWTKFLQERIEIAKYSDSQQIKIFLSLLNKSLSVQIGSRPSIISRHTAAIGPRFRLLSMGLSLLQGDNLPNTPAKTVLRERVYAATLDFFCGPPICPSQAPIELKEDITLLIQYWQKMHYDKKHLSVNTVPLADTMENYPSASPPLTTASSGAYSDLRVQSGWMNTFNSNSSSIYSKRSNTGASSTRKGHVNENNLVKDYIRKRNIILCLVANMIDTLITWYNPLEIPEQKLPEEDLVYSWTRHSFTEKQWRDIANHSWELSPTLAVYLPFRFRSCETLRKEATRLVSISPDSVSHIPEAINFLITAISVEMDVPELSHIMTWEKVSPVLALSYFSRQYPPHPLTAQYAIRVLRAQPSEVLLFYIPQIVQALRYDPMGYVSEFIIWAAGKSQLLAHQLLWNMKTNIYHDEEATMKDEFIGNKLEEMIEEISRNLSGTALSFYKREFDFFGEITNISGIIRPFPKGKERKKACLEALSKVSLQQGCYLPSNPEAVVLAIDYESGTPMQSAAKAPYLARFKVQHCGISGLERLAASETLTTDVTSSSVDKHQQAGEELDKSIYWQACIFKVGDDVRQDMLALQVIEMFRNIFQQAGLKLYLAPYRVVATAPGCGVIECVPNSKSRDQIGRQTDITLFEYFLATFGDEQSPQFQEARHNFVVSMAAYSIVSYLLQIKDRHNGNIMINNTGHIIHIDFGFMFESSPGGNLGWEPDIKLTEEMFRVMGGALEAPPFQWFMELCVQGYLAVRPYQEAIISLVSLMLDTRLPCFRGQTIKLLRARFAPLAGEREAANFMLKVVRDSCLNWRGKTYDMLQYYQNQIPY</sequence>
<dbReference type="FunFam" id="1.25.40.70:FF:000011">
    <property type="entry name" value="Phosphatidylinositol 4-kinase alpha"/>
    <property type="match status" value="1"/>
</dbReference>
<evidence type="ECO:0000256" key="3">
    <source>
        <dbReference type="ARBA" id="ARBA00022679"/>
    </source>
</evidence>
<dbReference type="SMART" id="SM00145">
    <property type="entry name" value="PI3Ka"/>
    <property type="match status" value="1"/>
</dbReference>
<dbReference type="InterPro" id="IPR001263">
    <property type="entry name" value="PI3K_accessory_dom"/>
</dbReference>
<dbReference type="Gene3D" id="1.25.40.70">
    <property type="entry name" value="Phosphatidylinositol 3-kinase, accessory domain (PIK)"/>
    <property type="match status" value="1"/>
</dbReference>
<feature type="region of interest" description="Disordered" evidence="5">
    <location>
        <begin position="649"/>
        <end position="683"/>
    </location>
</feature>
<dbReference type="PROSITE" id="PS50290">
    <property type="entry name" value="PI3_4_KINASE_3"/>
    <property type="match status" value="1"/>
</dbReference>
<dbReference type="InterPro" id="IPR011009">
    <property type="entry name" value="Kinase-like_dom_sf"/>
</dbReference>
<keyword evidence="4" id="KW-0418">Kinase</keyword>
<dbReference type="InterPro" id="IPR000403">
    <property type="entry name" value="PI3/4_kinase_cat_dom"/>
</dbReference>
<dbReference type="GO" id="GO:0004430">
    <property type="term" value="F:1-phosphatidylinositol 4-kinase activity"/>
    <property type="evidence" value="ECO:0007669"/>
    <property type="project" value="UniProtKB-EC"/>
</dbReference>
<evidence type="ECO:0000256" key="1">
    <source>
        <dbReference type="ARBA" id="ARBA00006209"/>
    </source>
</evidence>
<organism evidence="8 9">
    <name type="scientific">Elysia crispata</name>
    <name type="common">lettuce slug</name>
    <dbReference type="NCBI Taxonomy" id="231223"/>
    <lineage>
        <taxon>Eukaryota</taxon>
        <taxon>Metazoa</taxon>
        <taxon>Spiralia</taxon>
        <taxon>Lophotrochozoa</taxon>
        <taxon>Mollusca</taxon>
        <taxon>Gastropoda</taxon>
        <taxon>Heterobranchia</taxon>
        <taxon>Euthyneura</taxon>
        <taxon>Panpulmonata</taxon>
        <taxon>Sacoglossa</taxon>
        <taxon>Placobranchoidea</taxon>
        <taxon>Plakobranchidae</taxon>
        <taxon>Elysia</taxon>
    </lineage>
</organism>
<feature type="compositionally biased region" description="Basic and acidic residues" evidence="5">
    <location>
        <begin position="356"/>
        <end position="367"/>
    </location>
</feature>
<accession>A0AAE1AYA3</accession>
<dbReference type="PROSITE" id="PS51545">
    <property type="entry name" value="PIK_HELICAL"/>
    <property type="match status" value="1"/>
</dbReference>
<dbReference type="InterPro" id="IPR042236">
    <property type="entry name" value="PI3K_accessory_sf"/>
</dbReference>
<dbReference type="Pfam" id="PF19274">
    <property type="entry name" value="PI4K_N"/>
    <property type="match status" value="3"/>
</dbReference>
<evidence type="ECO:0000256" key="5">
    <source>
        <dbReference type="SAM" id="MobiDB-lite"/>
    </source>
</evidence>
<dbReference type="EMBL" id="JAWDGP010000891">
    <property type="protein sequence ID" value="KAK3796328.1"/>
    <property type="molecule type" value="Genomic_DNA"/>
</dbReference>
<keyword evidence="9" id="KW-1185">Reference proteome</keyword>
<dbReference type="Pfam" id="PF00613">
    <property type="entry name" value="PI3Ka"/>
    <property type="match status" value="1"/>
</dbReference>
<dbReference type="InterPro" id="IPR015433">
    <property type="entry name" value="PI3/4_kinase"/>
</dbReference>
<dbReference type="PROSITE" id="PS00915">
    <property type="entry name" value="PI3_4_KINASE_1"/>
    <property type="match status" value="1"/>
</dbReference>
<evidence type="ECO:0000259" key="7">
    <source>
        <dbReference type="PROSITE" id="PS51545"/>
    </source>
</evidence>
<comment type="caution">
    <text evidence="8">The sequence shown here is derived from an EMBL/GenBank/DDBJ whole genome shotgun (WGS) entry which is preliminary data.</text>
</comment>
<keyword evidence="3" id="KW-0808">Transferase</keyword>
<proteinExistence type="inferred from homology"/>
<dbReference type="CDD" id="cd05167">
    <property type="entry name" value="PI4Kc_III_alpha"/>
    <property type="match status" value="1"/>
</dbReference>
<dbReference type="GO" id="GO:0005886">
    <property type="term" value="C:plasma membrane"/>
    <property type="evidence" value="ECO:0007669"/>
    <property type="project" value="TreeGrafter"/>
</dbReference>
<comment type="similarity">
    <text evidence="1">Belongs to the PI3/PI4-kinase family. Type III PI4K subfamily.</text>
</comment>
<feature type="domain" description="PIK helical" evidence="7">
    <location>
        <begin position="1703"/>
        <end position="1881"/>
    </location>
</feature>
<dbReference type="SUPFAM" id="SSF56112">
    <property type="entry name" value="Protein kinase-like (PK-like)"/>
    <property type="match status" value="1"/>
</dbReference>
<dbReference type="PANTHER" id="PTHR10048:SF15">
    <property type="entry name" value="PHOSPHATIDYLINOSITOL 4-KINASE ALPHA"/>
    <property type="match status" value="1"/>
</dbReference>
<evidence type="ECO:0000313" key="9">
    <source>
        <dbReference type="Proteomes" id="UP001283361"/>
    </source>
</evidence>
<name>A0AAE1AYA3_9GAST</name>
<feature type="region of interest" description="Disordered" evidence="5">
    <location>
        <begin position="344"/>
        <end position="378"/>
    </location>
</feature>
<dbReference type="InterPro" id="IPR016024">
    <property type="entry name" value="ARM-type_fold"/>
</dbReference>
<gene>
    <name evidence="8" type="ORF">RRG08_021349</name>
</gene>
<dbReference type="Gene3D" id="3.30.1010.10">
    <property type="entry name" value="Phosphatidylinositol 3-kinase Catalytic Subunit, Chain A, domain 4"/>
    <property type="match status" value="1"/>
</dbReference>
<evidence type="ECO:0000256" key="4">
    <source>
        <dbReference type="ARBA" id="ARBA00022777"/>
    </source>
</evidence>
<dbReference type="GO" id="GO:0046854">
    <property type="term" value="P:phosphatidylinositol phosphate biosynthetic process"/>
    <property type="evidence" value="ECO:0007669"/>
    <property type="project" value="InterPro"/>
</dbReference>
<dbReference type="Pfam" id="PF00454">
    <property type="entry name" value="PI3_PI4_kinase"/>
    <property type="match status" value="1"/>
</dbReference>
<dbReference type="InterPro" id="IPR045495">
    <property type="entry name" value="PI4K_N"/>
</dbReference>
<dbReference type="GO" id="GO:0005737">
    <property type="term" value="C:cytoplasm"/>
    <property type="evidence" value="ECO:0007669"/>
    <property type="project" value="TreeGrafter"/>
</dbReference>
<dbReference type="PROSITE" id="PS00916">
    <property type="entry name" value="PI3_4_KINASE_2"/>
    <property type="match status" value="1"/>
</dbReference>